<organism evidence="18 19">
    <name type="scientific">Hemibagrus guttatus</name>
    <dbReference type="NCBI Taxonomy" id="175788"/>
    <lineage>
        <taxon>Eukaryota</taxon>
        <taxon>Metazoa</taxon>
        <taxon>Chordata</taxon>
        <taxon>Craniata</taxon>
        <taxon>Vertebrata</taxon>
        <taxon>Euteleostomi</taxon>
        <taxon>Actinopterygii</taxon>
        <taxon>Neopterygii</taxon>
        <taxon>Teleostei</taxon>
        <taxon>Ostariophysi</taxon>
        <taxon>Siluriformes</taxon>
        <taxon>Bagridae</taxon>
        <taxon>Hemibagrus</taxon>
    </lineage>
</organism>
<feature type="transmembrane region" description="Helical" evidence="14">
    <location>
        <begin position="310"/>
        <end position="334"/>
    </location>
</feature>
<dbReference type="PANTHER" id="PTHR45620:SF23">
    <property type="entry name" value="GLUCAGON-LIKE PEPTIDE 2 RECEPTOR"/>
    <property type="match status" value="1"/>
</dbReference>
<evidence type="ECO:0000256" key="8">
    <source>
        <dbReference type="ARBA" id="ARBA00023040"/>
    </source>
</evidence>
<keyword evidence="19" id="KW-1185">Reference proteome</keyword>
<feature type="transmembrane region" description="Helical" evidence="14">
    <location>
        <begin position="391"/>
        <end position="411"/>
    </location>
</feature>
<dbReference type="InterPro" id="IPR050332">
    <property type="entry name" value="GPCR_2"/>
</dbReference>
<dbReference type="GO" id="GO:0007188">
    <property type="term" value="P:adenylate cyclase-modulating G protein-coupled receptor signaling pathway"/>
    <property type="evidence" value="ECO:0007669"/>
    <property type="project" value="TreeGrafter"/>
</dbReference>
<evidence type="ECO:0000259" key="17">
    <source>
        <dbReference type="PROSITE" id="PS50878"/>
    </source>
</evidence>
<dbReference type="PROSITE" id="PS00650">
    <property type="entry name" value="G_PROTEIN_RECEP_F2_2"/>
    <property type="match status" value="1"/>
</dbReference>
<dbReference type="FunFam" id="4.10.1240.10:FF:000017">
    <property type="entry name" value="Glucagon like peptide 2 receptor"/>
    <property type="match status" value="1"/>
</dbReference>
<evidence type="ECO:0000313" key="19">
    <source>
        <dbReference type="Proteomes" id="UP001274896"/>
    </source>
</evidence>
<evidence type="ECO:0000256" key="3">
    <source>
        <dbReference type="ARBA" id="ARBA00010879"/>
    </source>
</evidence>
<name>A0AAE0QRR8_9TELE</name>
<comment type="similarity">
    <text evidence="2">Belongs to the G-protein coupled receptor 2 family.</text>
</comment>
<dbReference type="Proteomes" id="UP001274896">
    <property type="component" value="Unassembled WGS sequence"/>
</dbReference>
<feature type="domain" description="Reverse transcriptase" evidence="17">
    <location>
        <begin position="344"/>
        <end position="620"/>
    </location>
</feature>
<evidence type="ECO:0000256" key="10">
    <source>
        <dbReference type="ARBA" id="ARBA00023170"/>
    </source>
</evidence>
<dbReference type="PROSITE" id="PS50261">
    <property type="entry name" value="G_PROTEIN_RECEP_F2_4"/>
    <property type="match status" value="1"/>
</dbReference>
<dbReference type="Pfam" id="PF00078">
    <property type="entry name" value="RVT_1"/>
    <property type="match status" value="1"/>
</dbReference>
<keyword evidence="7 14" id="KW-1133">Transmembrane helix</keyword>
<dbReference type="Gene3D" id="1.20.1070.10">
    <property type="entry name" value="Rhodopsin 7-helix transmembrane proteins"/>
    <property type="match status" value="1"/>
</dbReference>
<evidence type="ECO:0000256" key="14">
    <source>
        <dbReference type="SAM" id="Phobius"/>
    </source>
</evidence>
<dbReference type="GO" id="GO:0007166">
    <property type="term" value="P:cell surface receptor signaling pathway"/>
    <property type="evidence" value="ECO:0007669"/>
    <property type="project" value="InterPro"/>
</dbReference>
<evidence type="ECO:0000256" key="7">
    <source>
        <dbReference type="ARBA" id="ARBA00022989"/>
    </source>
</evidence>
<dbReference type="InterPro" id="IPR043502">
    <property type="entry name" value="DNA/RNA_pol_sf"/>
</dbReference>
<dbReference type="PROSITE" id="PS50227">
    <property type="entry name" value="G_PROTEIN_RECEP_F2_3"/>
    <property type="match status" value="1"/>
</dbReference>
<dbReference type="Pfam" id="PF00002">
    <property type="entry name" value="7tm_2"/>
    <property type="match status" value="1"/>
</dbReference>
<dbReference type="GO" id="GO:0017046">
    <property type="term" value="F:peptide hormone binding"/>
    <property type="evidence" value="ECO:0007669"/>
    <property type="project" value="TreeGrafter"/>
</dbReference>
<dbReference type="GO" id="GO:0004967">
    <property type="term" value="F:glucagon receptor activity"/>
    <property type="evidence" value="ECO:0007669"/>
    <property type="project" value="TreeGrafter"/>
</dbReference>
<keyword evidence="6 14" id="KW-0812">Transmembrane</keyword>
<dbReference type="SUPFAM" id="SSF111418">
    <property type="entry name" value="Hormone receptor domain"/>
    <property type="match status" value="1"/>
</dbReference>
<dbReference type="PROSITE" id="PS00649">
    <property type="entry name" value="G_PROTEIN_RECEP_F2_1"/>
    <property type="match status" value="1"/>
</dbReference>
<gene>
    <name evidence="18" type="ORF">QTP70_029163</name>
</gene>
<keyword evidence="9 14" id="KW-0472">Membrane</keyword>
<feature type="transmembrane region" description="Helical" evidence="14">
    <location>
        <begin position="278"/>
        <end position="298"/>
    </location>
</feature>
<dbReference type="Gene3D" id="3.30.70.270">
    <property type="match status" value="1"/>
</dbReference>
<feature type="transmembrane region" description="Helical" evidence="14">
    <location>
        <begin position="355"/>
        <end position="376"/>
    </location>
</feature>
<dbReference type="PRINTS" id="PR00249">
    <property type="entry name" value="GPCRSECRETIN"/>
</dbReference>
<dbReference type="InterPro" id="IPR000477">
    <property type="entry name" value="RT_dom"/>
</dbReference>
<dbReference type="SUPFAM" id="SSF81321">
    <property type="entry name" value="Family A G protein-coupled receptor-like"/>
    <property type="match status" value="1"/>
</dbReference>
<protein>
    <recommendedName>
        <fullName evidence="4">ribonuclease H</fullName>
        <ecNumber evidence="4">3.1.26.4</ecNumber>
    </recommendedName>
</protein>
<evidence type="ECO:0000256" key="12">
    <source>
        <dbReference type="ARBA" id="ARBA00023224"/>
    </source>
</evidence>
<dbReference type="CDD" id="cd01650">
    <property type="entry name" value="RT_nLTR_like"/>
    <property type="match status" value="1"/>
</dbReference>
<evidence type="ECO:0000256" key="9">
    <source>
        <dbReference type="ARBA" id="ARBA00023136"/>
    </source>
</evidence>
<dbReference type="AlphaFoldDB" id="A0AAE0QRR8"/>
<dbReference type="PANTHER" id="PTHR45620">
    <property type="entry name" value="PDF RECEPTOR-LIKE PROTEIN-RELATED"/>
    <property type="match status" value="1"/>
</dbReference>
<dbReference type="InterPro" id="IPR043128">
    <property type="entry name" value="Rev_trsase/Diguanyl_cyclase"/>
</dbReference>
<dbReference type="GO" id="GO:0004523">
    <property type="term" value="F:RNA-DNA hybrid ribonuclease activity"/>
    <property type="evidence" value="ECO:0007669"/>
    <property type="project" value="UniProtKB-EC"/>
</dbReference>
<evidence type="ECO:0000256" key="13">
    <source>
        <dbReference type="SAM" id="MobiDB-lite"/>
    </source>
</evidence>
<proteinExistence type="inferred from homology"/>
<feature type="domain" description="G-protein coupled receptors family 2 profile 1" evidence="15">
    <location>
        <begin position="51"/>
        <end position="135"/>
    </location>
</feature>
<feature type="transmembrane region" description="Helical" evidence="14">
    <location>
        <begin position="155"/>
        <end position="175"/>
    </location>
</feature>
<dbReference type="InterPro" id="IPR017983">
    <property type="entry name" value="GPCR_2_secretin-like_CS"/>
</dbReference>
<comment type="caution">
    <text evidence="18">The sequence shown here is derived from an EMBL/GenBank/DDBJ whole genome shotgun (WGS) entry which is preliminary data.</text>
</comment>
<dbReference type="Pfam" id="PF02793">
    <property type="entry name" value="HRM"/>
    <property type="match status" value="1"/>
</dbReference>
<evidence type="ECO:0000256" key="4">
    <source>
        <dbReference type="ARBA" id="ARBA00012180"/>
    </source>
</evidence>
<comment type="subcellular location">
    <subcellularLocation>
        <location evidence="1">Cell membrane</location>
        <topology evidence="1">Multi-pass membrane protein</topology>
    </subcellularLocation>
</comment>
<dbReference type="InterPro" id="IPR001879">
    <property type="entry name" value="GPCR_2_extracellular_dom"/>
</dbReference>
<feature type="region of interest" description="Disordered" evidence="13">
    <location>
        <begin position="642"/>
        <end position="664"/>
    </location>
</feature>
<dbReference type="EMBL" id="JAUCMX010000012">
    <property type="protein sequence ID" value="KAK3529315.1"/>
    <property type="molecule type" value="Genomic_DNA"/>
</dbReference>
<dbReference type="PROSITE" id="PS50878">
    <property type="entry name" value="RT_POL"/>
    <property type="match status" value="1"/>
</dbReference>
<dbReference type="SUPFAM" id="SSF56672">
    <property type="entry name" value="DNA/RNA polymerases"/>
    <property type="match status" value="1"/>
</dbReference>
<keyword evidence="11" id="KW-0325">Glycoprotein</keyword>
<keyword evidence="12" id="KW-0807">Transducer</keyword>
<sequence>MDTRIFLQQATRLTNTGAVQLLTLLLLLPYTRVTGTIFEDLLQKHAEYKENCTRTLAATQHTVTGIYCNGTLDLFACWPHSSPGNISVPCPPYLPWIKEGFSGKVYKVCTADGTWKTEENSSTVWQDKSECEDPGFFKNKEDEAFQNSVLRIFSIVGYMLTLSSLILAMIIMSFLRKLHCTRNYIHMNLFVSFMLRAMAVITKEIVIYVTHSNKPNDEAGWNNYLDSKNALLCKASEVAMQYFVACNYFWLLLEAIFLHTLLFTAVLTKRRLLKRYMLVGWGTPFLFVIPWTVAKALFENKGCWVITNRWIWWIIRAPITLSVFVIFCIFLRIIKLLLSKLQADQLRFTDYRYSLARAILVLIPLLGIHEILFIILIDETIEGSHRYVRNFINLTLSSFQGFLVAVLYCFANGEVFKLEQQYGFMPRKSTTDAIFALRILMEKYRDGQRELHCVFVDLEKAYDRVPREELWYCMRKSGVAEKYVRVVQDMYERSRTVVTCAVSQTEEFKVEVGLHQGPALSPFLFAMVMDQLSEEVTQESPWTMMFADDIVICSESWEQVEERLERWRFALERRGMKVSRSKTEYMCVNEREGSVTVRLQGEEVKKVRAELKNRWQVFVSNRLEDHNCFAHMHPKYLWKKSLKGTGHPSDQSDSYEERSHAPTQTQLTQVTIQSGVELSCGQCQSLEFYTSKRLSSSDGDMTLGETMEEILEESQF</sequence>
<evidence type="ECO:0000259" key="16">
    <source>
        <dbReference type="PROSITE" id="PS50261"/>
    </source>
</evidence>
<evidence type="ECO:0000256" key="1">
    <source>
        <dbReference type="ARBA" id="ARBA00004651"/>
    </source>
</evidence>
<keyword evidence="5" id="KW-1003">Cell membrane</keyword>
<dbReference type="InterPro" id="IPR017981">
    <property type="entry name" value="GPCR_2-like_7TM"/>
</dbReference>
<accession>A0AAE0QRR8</accession>
<feature type="transmembrane region" description="Helical" evidence="14">
    <location>
        <begin position="248"/>
        <end position="266"/>
    </location>
</feature>
<keyword evidence="8" id="KW-0297">G-protein coupled receptor</keyword>
<keyword evidence="10" id="KW-0675">Receptor</keyword>
<evidence type="ECO:0000256" key="2">
    <source>
        <dbReference type="ARBA" id="ARBA00005314"/>
    </source>
</evidence>
<dbReference type="GO" id="GO:0005886">
    <property type="term" value="C:plasma membrane"/>
    <property type="evidence" value="ECO:0007669"/>
    <property type="project" value="UniProtKB-SubCell"/>
</dbReference>
<evidence type="ECO:0000256" key="5">
    <source>
        <dbReference type="ARBA" id="ARBA00022475"/>
    </source>
</evidence>
<evidence type="ECO:0000259" key="15">
    <source>
        <dbReference type="PROSITE" id="PS50227"/>
    </source>
</evidence>
<reference evidence="18" key="1">
    <citation type="submission" date="2023-06" db="EMBL/GenBank/DDBJ databases">
        <title>Male Hemibagrus guttatus genome.</title>
        <authorList>
            <person name="Bian C."/>
        </authorList>
    </citation>
    <scope>NUCLEOTIDE SEQUENCE</scope>
    <source>
        <strain evidence="18">Male_cb2023</strain>
        <tissue evidence="18">Muscle</tissue>
    </source>
</reference>
<dbReference type="SMART" id="SM00008">
    <property type="entry name" value="HormR"/>
    <property type="match status" value="1"/>
</dbReference>
<evidence type="ECO:0000256" key="6">
    <source>
        <dbReference type="ARBA" id="ARBA00022692"/>
    </source>
</evidence>
<dbReference type="InterPro" id="IPR000832">
    <property type="entry name" value="GPCR_2_secretin-like"/>
</dbReference>
<evidence type="ECO:0000313" key="18">
    <source>
        <dbReference type="EMBL" id="KAK3529315.1"/>
    </source>
</evidence>
<dbReference type="Gene3D" id="4.10.1240.10">
    <property type="entry name" value="GPCR, family 2, extracellular hormone receptor domain"/>
    <property type="match status" value="1"/>
</dbReference>
<dbReference type="InterPro" id="IPR036445">
    <property type="entry name" value="GPCR_2_extracell_dom_sf"/>
</dbReference>
<evidence type="ECO:0000256" key="11">
    <source>
        <dbReference type="ARBA" id="ARBA00023180"/>
    </source>
</evidence>
<feature type="domain" description="G-protein coupled receptors family 2 profile 2" evidence="16">
    <location>
        <begin position="150"/>
        <end position="412"/>
    </location>
</feature>
<dbReference type="EC" id="3.1.26.4" evidence="4"/>
<comment type="similarity">
    <text evidence="3">Belongs to the beta type-B retroviral polymerase family. HERV class-II K(HML-2) pol subfamily.</text>
</comment>